<dbReference type="GO" id="GO:0000976">
    <property type="term" value="F:transcription cis-regulatory region binding"/>
    <property type="evidence" value="ECO:0007669"/>
    <property type="project" value="TreeGrafter"/>
</dbReference>
<dbReference type="EMBL" id="RJTH01000006">
    <property type="protein sequence ID" value="RUM23854.1"/>
    <property type="molecule type" value="Genomic_DNA"/>
</dbReference>
<dbReference type="Proteomes" id="UP000278823">
    <property type="component" value="Unassembled WGS sequence"/>
</dbReference>
<evidence type="ECO:0000256" key="4">
    <source>
        <dbReference type="PROSITE-ProRule" id="PRU00335"/>
    </source>
</evidence>
<dbReference type="AlphaFoldDB" id="A0A3S0T458"/>
<dbReference type="PROSITE" id="PS50977">
    <property type="entry name" value="HTH_TETR_2"/>
    <property type="match status" value="1"/>
</dbReference>
<dbReference type="InterPro" id="IPR001647">
    <property type="entry name" value="HTH_TetR"/>
</dbReference>
<dbReference type="GO" id="GO:0003700">
    <property type="term" value="F:DNA-binding transcription factor activity"/>
    <property type="evidence" value="ECO:0007669"/>
    <property type="project" value="TreeGrafter"/>
</dbReference>
<dbReference type="InterPro" id="IPR050109">
    <property type="entry name" value="HTH-type_TetR-like_transc_reg"/>
</dbReference>
<feature type="domain" description="HTH tetR-type" evidence="5">
    <location>
        <begin position="17"/>
        <end position="78"/>
    </location>
</feature>
<dbReference type="PANTHER" id="PTHR30055">
    <property type="entry name" value="HTH-TYPE TRANSCRIPTIONAL REGULATOR RUTR"/>
    <property type="match status" value="1"/>
</dbReference>
<comment type="caution">
    <text evidence="6">The sequence shown here is derived from an EMBL/GenBank/DDBJ whole genome shotgun (WGS) entry which is preliminary data.</text>
</comment>
<dbReference type="Gene3D" id="1.10.357.10">
    <property type="entry name" value="Tetracycline Repressor, domain 2"/>
    <property type="match status" value="1"/>
</dbReference>
<proteinExistence type="predicted"/>
<evidence type="ECO:0000256" key="1">
    <source>
        <dbReference type="ARBA" id="ARBA00023015"/>
    </source>
</evidence>
<sequence length="209" mass="22908">MVAKRSYISVARAEAAAEKKERVVQVATRFLREADSITAFSLDTIAKAADVTRLTVYNQFGSRRGLLEAVFDNIAQRGQLLRLNGAMAEADPFRGLDLLIEIFCDFWSGDPAVARLHDAMVIDQEFAEALLQRNERRRRMIADLVARIAGEHSTVAAKRDAVDLIFALTSCGMFRMLSGARPVEAVCAIITDAARAAIIRISSPSPVPS</sequence>
<evidence type="ECO:0000313" key="7">
    <source>
        <dbReference type="Proteomes" id="UP000278823"/>
    </source>
</evidence>
<evidence type="ECO:0000256" key="2">
    <source>
        <dbReference type="ARBA" id="ARBA00023125"/>
    </source>
</evidence>
<evidence type="ECO:0000313" key="6">
    <source>
        <dbReference type="EMBL" id="RUM23854.1"/>
    </source>
</evidence>
<organism evidence="6 7">
    <name type="scientific">Rhizobium vallis</name>
    <dbReference type="NCBI Taxonomy" id="634290"/>
    <lineage>
        <taxon>Bacteria</taxon>
        <taxon>Pseudomonadati</taxon>
        <taxon>Pseudomonadota</taxon>
        <taxon>Alphaproteobacteria</taxon>
        <taxon>Hyphomicrobiales</taxon>
        <taxon>Rhizobiaceae</taxon>
        <taxon>Rhizobium/Agrobacterium group</taxon>
        <taxon>Rhizobium</taxon>
    </lineage>
</organism>
<evidence type="ECO:0000256" key="3">
    <source>
        <dbReference type="ARBA" id="ARBA00023163"/>
    </source>
</evidence>
<reference evidence="7" key="1">
    <citation type="submission" date="2018-11" db="EMBL/GenBank/DDBJ databases">
        <title>Rhizobium chutanense sp. nov., isolated from root nodules of Phaseolus vulgaris in China.</title>
        <authorList>
            <person name="Huo Y."/>
        </authorList>
    </citation>
    <scope>NUCLEOTIDE SEQUENCE [LARGE SCALE GENOMIC DNA]</scope>
    <source>
        <strain evidence="7">CCBAU 65647</strain>
    </source>
</reference>
<dbReference type="OrthoDB" id="4371863at2"/>
<protein>
    <submittedName>
        <fullName evidence="6">TetR/AcrR family transcriptional regulator</fullName>
    </submittedName>
</protein>
<keyword evidence="2 4" id="KW-0238">DNA-binding</keyword>
<gene>
    <name evidence="6" type="ORF">EFQ99_17795</name>
</gene>
<dbReference type="InterPro" id="IPR009057">
    <property type="entry name" value="Homeodomain-like_sf"/>
</dbReference>
<evidence type="ECO:0000259" key="5">
    <source>
        <dbReference type="PROSITE" id="PS50977"/>
    </source>
</evidence>
<accession>A0A3S0T458</accession>
<dbReference type="PANTHER" id="PTHR30055:SF151">
    <property type="entry name" value="TRANSCRIPTIONAL REGULATORY PROTEIN"/>
    <property type="match status" value="1"/>
</dbReference>
<keyword evidence="3" id="KW-0804">Transcription</keyword>
<dbReference type="RefSeq" id="WP_126922321.1">
    <property type="nucleotide sequence ID" value="NZ_ML133691.1"/>
</dbReference>
<name>A0A3S0T458_9HYPH</name>
<feature type="DNA-binding region" description="H-T-H motif" evidence="4">
    <location>
        <begin position="41"/>
        <end position="60"/>
    </location>
</feature>
<dbReference type="Pfam" id="PF00440">
    <property type="entry name" value="TetR_N"/>
    <property type="match status" value="1"/>
</dbReference>
<keyword evidence="1" id="KW-0805">Transcription regulation</keyword>
<dbReference type="SUPFAM" id="SSF46689">
    <property type="entry name" value="Homeodomain-like"/>
    <property type="match status" value="1"/>
</dbReference>
<keyword evidence="7" id="KW-1185">Reference proteome</keyword>